<feature type="non-terminal residue" evidence="2">
    <location>
        <position position="79"/>
    </location>
</feature>
<comment type="caution">
    <text evidence="2">The sequence shown here is derived from an EMBL/GenBank/DDBJ whole genome shotgun (WGS) entry which is preliminary data.</text>
</comment>
<keyword evidence="1" id="KW-0812">Transmembrane</keyword>
<keyword evidence="3" id="KW-1185">Reference proteome</keyword>
<name>A0ABW3MSU8_9PSEU</name>
<proteinExistence type="predicted"/>
<sequence length="79" mass="8614">MTLHPMVDAGDAVNVVRVLRDLDAAQRKSLADSVRSYEKSLRTAEFVSRRFWSPRLCALSVAGAALLPTASSVAVWLGR</sequence>
<keyword evidence="1" id="KW-0472">Membrane</keyword>
<organism evidence="2 3">
    <name type="scientific">Kibdelosporangium lantanae</name>
    <dbReference type="NCBI Taxonomy" id="1497396"/>
    <lineage>
        <taxon>Bacteria</taxon>
        <taxon>Bacillati</taxon>
        <taxon>Actinomycetota</taxon>
        <taxon>Actinomycetes</taxon>
        <taxon>Pseudonocardiales</taxon>
        <taxon>Pseudonocardiaceae</taxon>
        <taxon>Kibdelosporangium</taxon>
    </lineage>
</organism>
<evidence type="ECO:0000313" key="3">
    <source>
        <dbReference type="Proteomes" id="UP001597045"/>
    </source>
</evidence>
<accession>A0ABW3MSU8</accession>
<gene>
    <name evidence="2" type="ORF">ACFQ1S_46800</name>
</gene>
<dbReference type="EMBL" id="JBHTIS010004545">
    <property type="protein sequence ID" value="MFD1052580.1"/>
    <property type="molecule type" value="Genomic_DNA"/>
</dbReference>
<evidence type="ECO:0000313" key="2">
    <source>
        <dbReference type="EMBL" id="MFD1052580.1"/>
    </source>
</evidence>
<dbReference type="Proteomes" id="UP001597045">
    <property type="component" value="Unassembled WGS sequence"/>
</dbReference>
<feature type="transmembrane region" description="Helical" evidence="1">
    <location>
        <begin position="56"/>
        <end position="77"/>
    </location>
</feature>
<reference evidence="3" key="1">
    <citation type="journal article" date="2019" name="Int. J. Syst. Evol. Microbiol.">
        <title>The Global Catalogue of Microorganisms (GCM) 10K type strain sequencing project: providing services to taxonomists for standard genome sequencing and annotation.</title>
        <authorList>
            <consortium name="The Broad Institute Genomics Platform"/>
            <consortium name="The Broad Institute Genome Sequencing Center for Infectious Disease"/>
            <person name="Wu L."/>
            <person name="Ma J."/>
        </authorList>
    </citation>
    <scope>NUCLEOTIDE SEQUENCE [LARGE SCALE GENOMIC DNA]</scope>
    <source>
        <strain evidence="3">JCM 31486</strain>
    </source>
</reference>
<evidence type="ECO:0000256" key="1">
    <source>
        <dbReference type="SAM" id="Phobius"/>
    </source>
</evidence>
<keyword evidence="1" id="KW-1133">Transmembrane helix</keyword>
<protein>
    <submittedName>
        <fullName evidence="2">Uncharacterized protein</fullName>
    </submittedName>
</protein>